<dbReference type="PANTHER" id="PTHR13451">
    <property type="entry name" value="CLASS II CROSSOVER JUNCTION ENDONUCLEASE MUS81"/>
    <property type="match status" value="1"/>
</dbReference>
<dbReference type="Gene3D" id="3.40.50.10130">
    <property type="match status" value="1"/>
</dbReference>
<dbReference type="PANTHER" id="PTHR13451:SF0">
    <property type="entry name" value="CROSSOVER JUNCTION ENDONUCLEASE MUS81"/>
    <property type="match status" value="1"/>
</dbReference>
<dbReference type="CDD" id="cd20074">
    <property type="entry name" value="XPF_nuclease_Mus81"/>
    <property type="match status" value="1"/>
</dbReference>
<keyword evidence="4 14" id="KW-0540">Nuclease</keyword>
<sequence length="928" mass="103381">MPPRKKCGNPLFLQWMEEIRDAAREKGSKSAETYSKACRSLELCPVTYGRPRDLAVLAHIGEKTIAQLENRWIEYRKIKGLDVPAEPEKPSAAEPRTKDKGKGRAAPDDVVAMSRTSQETVKKTRRTTAKAYIPIQGSGAYGILLALILAIDRPEVTTQVFLTKSEIIRTAQEYCDTSFEHSEKGTYFTAWSGMKTLVNKGYVYVTGNPHKHCLTEEGYDVALAIRNLRPEFSHMKKHPFSHAPAPGTSNRVTEFPTNRAITALDLYNGPSIVPSTLTTEYVPPANAHSSPASRLASFDAVASKLTAGERFSFWYITPSGSRTPLMTSAHLRLDPEQFVNLRRIEFKYSQRNHPFAAQLRLMDDPTTAKLRDKSGVPTLYAYLIEADAPPKCSIFDTESGQSRTRAGGKDNASNAGSSPLGSSPAPISRTRSGLRRRNGPCASISDDGSRLSAFVSEPTDPFYFDVRTLALQKRPSVPWDNASTSQSASRSTSLSRLSSGSKPPPDWNPYNAILGQGPSVLPISTLSRTITVPASTSQPRTSSLSTLNISSSSSVPSIPNRSYSSAAVLPSRLIAPTMRPRLSNHVPNPTPAPEHFDDAVIPVSDRRSIALPSFTISEAIVFPPGSYDIILIIDTREVESSKTKNRDKIAETLEAKGIRVETRALRLGDMCWVARRKDGLGGEEDECVLDYVAERKRLDDLVYSIKDGRYTEQCFRLSNACLNNVYYIVEDWQVSERMEQSGLAIMTVKSQVQVHNRFFLKETHTLNETIDFLATMTRVIVSSHRTKGLYVIPTRFLSRPSFKPLQDHLQLKHPDTKFHTSFIAYQELNDKSASQTLKEKFAKMMMCVKGMSAEKVSSLLDEWDTPRAMWEDMKERDEQPDNLEPPGEYRGKRRKIGKGLFFAERVQGEGRRKIGDALSESFWTALMG</sequence>
<dbReference type="SUPFAM" id="SSF52980">
    <property type="entry name" value="Restriction endonuclease-like"/>
    <property type="match status" value="1"/>
</dbReference>
<feature type="region of interest" description="Disordered" evidence="15">
    <location>
        <begin position="475"/>
        <end position="509"/>
    </location>
</feature>
<evidence type="ECO:0000256" key="4">
    <source>
        <dbReference type="ARBA" id="ARBA00022722"/>
    </source>
</evidence>
<dbReference type="GeneID" id="89988946"/>
<evidence type="ECO:0000256" key="10">
    <source>
        <dbReference type="ARBA" id="ARBA00023172"/>
    </source>
</evidence>
<dbReference type="InterPro" id="IPR006166">
    <property type="entry name" value="ERCC4_domain"/>
</dbReference>
<dbReference type="EMBL" id="CP143808">
    <property type="protein sequence ID" value="WVO20872.1"/>
    <property type="molecule type" value="Genomic_DNA"/>
</dbReference>
<comment type="subunit">
    <text evidence="14">Interacts with EME1.</text>
</comment>
<protein>
    <recommendedName>
        <fullName evidence="14">Crossover junction endonuclease MUS81</fullName>
        <ecNumber evidence="14">3.1.22.-</ecNumber>
    </recommendedName>
</protein>
<keyword evidence="5 14" id="KW-0479">Metal-binding</keyword>
<dbReference type="InterPro" id="IPR010996">
    <property type="entry name" value="HHH_MUS81"/>
</dbReference>
<feature type="region of interest" description="Disordered" evidence="15">
    <location>
        <begin position="84"/>
        <end position="123"/>
    </location>
</feature>
<dbReference type="SMART" id="SM00891">
    <property type="entry name" value="ERCC4"/>
    <property type="match status" value="1"/>
</dbReference>
<dbReference type="InterPro" id="IPR047416">
    <property type="entry name" value="XPF_nuclease_Mus81"/>
</dbReference>
<keyword evidence="18" id="KW-1185">Reference proteome</keyword>
<evidence type="ECO:0000256" key="14">
    <source>
        <dbReference type="RuleBase" id="RU369042"/>
    </source>
</evidence>
<dbReference type="CDD" id="cd21036">
    <property type="entry name" value="WH_MUS81"/>
    <property type="match status" value="1"/>
</dbReference>
<keyword evidence="8 14" id="KW-0378">Hydrolase</keyword>
<feature type="compositionally biased region" description="Low complexity" evidence="15">
    <location>
        <begin position="540"/>
        <end position="551"/>
    </location>
</feature>
<dbReference type="Pfam" id="PF21136">
    <property type="entry name" value="WHD_MUS81"/>
    <property type="match status" value="1"/>
</dbReference>
<evidence type="ECO:0000256" key="7">
    <source>
        <dbReference type="ARBA" id="ARBA00022763"/>
    </source>
</evidence>
<dbReference type="InterPro" id="IPR047417">
    <property type="entry name" value="WHD_MUS81"/>
</dbReference>
<dbReference type="InterPro" id="IPR027421">
    <property type="entry name" value="DNA_pol_lamdba_lyase_dom_sf"/>
</dbReference>
<keyword evidence="12 14" id="KW-0539">Nucleus</keyword>
<dbReference type="RefSeq" id="XP_064720111.1">
    <property type="nucleotide sequence ID" value="XM_064864039.1"/>
</dbReference>
<keyword evidence="10 14" id="KW-0233">DNA recombination</keyword>
<evidence type="ECO:0000259" key="16">
    <source>
        <dbReference type="SMART" id="SM00891"/>
    </source>
</evidence>
<comment type="cofactor">
    <cofactor evidence="1 14">
        <name>Mg(2+)</name>
        <dbReference type="ChEBI" id="CHEBI:18420"/>
    </cofactor>
</comment>
<feature type="region of interest" description="Disordered" evidence="15">
    <location>
        <begin position="532"/>
        <end position="551"/>
    </location>
</feature>
<evidence type="ECO:0000256" key="13">
    <source>
        <dbReference type="ARBA" id="ARBA00023254"/>
    </source>
</evidence>
<dbReference type="InterPro" id="IPR036388">
    <property type="entry name" value="WH-like_DNA-bd_sf"/>
</dbReference>
<comment type="similarity">
    <text evidence="3 14">Belongs to the XPF family.</text>
</comment>
<dbReference type="InterPro" id="IPR011335">
    <property type="entry name" value="Restrct_endonuc-II-like"/>
</dbReference>
<organism evidence="17 18">
    <name type="scientific">Cryptococcus decagattii</name>
    <dbReference type="NCBI Taxonomy" id="1859122"/>
    <lineage>
        <taxon>Eukaryota</taxon>
        <taxon>Fungi</taxon>
        <taxon>Dikarya</taxon>
        <taxon>Basidiomycota</taxon>
        <taxon>Agaricomycotina</taxon>
        <taxon>Tremellomycetes</taxon>
        <taxon>Tremellales</taxon>
        <taxon>Cryptococcaceae</taxon>
        <taxon>Cryptococcus</taxon>
        <taxon>Cryptococcus gattii species complex</taxon>
    </lineage>
</organism>
<dbReference type="SUPFAM" id="SSF47802">
    <property type="entry name" value="DNA polymerase beta, N-terminal domain-like"/>
    <property type="match status" value="1"/>
</dbReference>
<name>A0ABZ2AQT7_9TREE</name>
<feature type="compositionally biased region" description="Basic and acidic residues" evidence="15">
    <location>
        <begin position="84"/>
        <end position="107"/>
    </location>
</feature>
<evidence type="ECO:0000256" key="2">
    <source>
        <dbReference type="ARBA" id="ARBA00004123"/>
    </source>
</evidence>
<dbReference type="Gene3D" id="1.10.10.10">
    <property type="entry name" value="Winged helix-like DNA-binding domain superfamily/Winged helix DNA-binding domain"/>
    <property type="match status" value="1"/>
</dbReference>
<evidence type="ECO:0000256" key="8">
    <source>
        <dbReference type="ARBA" id="ARBA00022801"/>
    </source>
</evidence>
<dbReference type="Gene3D" id="1.10.150.110">
    <property type="entry name" value="DNA polymerase beta, N-terminal domain-like"/>
    <property type="match status" value="1"/>
</dbReference>
<proteinExistence type="inferred from homology"/>
<dbReference type="Proteomes" id="UP001432216">
    <property type="component" value="Chromosome 3"/>
</dbReference>
<evidence type="ECO:0000256" key="5">
    <source>
        <dbReference type="ARBA" id="ARBA00022723"/>
    </source>
</evidence>
<keyword evidence="9 14" id="KW-0460">Magnesium</keyword>
<dbReference type="Pfam" id="PF02732">
    <property type="entry name" value="ERCC4"/>
    <property type="match status" value="1"/>
</dbReference>
<evidence type="ECO:0000256" key="6">
    <source>
        <dbReference type="ARBA" id="ARBA00022759"/>
    </source>
</evidence>
<gene>
    <name evidence="17" type="ORF">IAS62_002172</name>
</gene>
<dbReference type="Pfam" id="PF14716">
    <property type="entry name" value="HHH_8"/>
    <property type="match status" value="1"/>
</dbReference>
<reference evidence="17 18" key="1">
    <citation type="submission" date="2024-01" db="EMBL/GenBank/DDBJ databases">
        <title>Comparative genomics of Cryptococcus and Kwoniella reveals pathogenesis evolution and contrasting modes of karyotype evolution via chromosome fusion or intercentromeric recombination.</title>
        <authorList>
            <person name="Coelho M.A."/>
            <person name="David-Palma M."/>
            <person name="Shea T."/>
            <person name="Bowers K."/>
            <person name="McGinley-Smith S."/>
            <person name="Mohammad A.W."/>
            <person name="Gnirke A."/>
            <person name="Yurkov A.M."/>
            <person name="Nowrousian M."/>
            <person name="Sun S."/>
            <person name="Cuomo C.A."/>
            <person name="Heitman J."/>
        </authorList>
    </citation>
    <scope>NUCLEOTIDE SEQUENCE [LARGE SCALE GENOMIC DNA]</scope>
    <source>
        <strain evidence="17 18">7685027</strain>
    </source>
</reference>
<keyword evidence="7 14" id="KW-0227">DNA damage</keyword>
<keyword evidence="13" id="KW-0469">Meiosis</keyword>
<keyword evidence="11 14" id="KW-0234">DNA repair</keyword>
<feature type="compositionally biased region" description="Low complexity" evidence="15">
    <location>
        <begin position="411"/>
        <end position="428"/>
    </location>
</feature>
<evidence type="ECO:0000256" key="15">
    <source>
        <dbReference type="SAM" id="MobiDB-lite"/>
    </source>
</evidence>
<evidence type="ECO:0000313" key="17">
    <source>
        <dbReference type="EMBL" id="WVO20872.1"/>
    </source>
</evidence>
<feature type="compositionally biased region" description="Low complexity" evidence="15">
    <location>
        <begin position="482"/>
        <end position="501"/>
    </location>
</feature>
<dbReference type="InterPro" id="IPR033309">
    <property type="entry name" value="Mus81"/>
</dbReference>
<evidence type="ECO:0000256" key="3">
    <source>
        <dbReference type="ARBA" id="ARBA00010015"/>
    </source>
</evidence>
<evidence type="ECO:0000256" key="11">
    <source>
        <dbReference type="ARBA" id="ARBA00023204"/>
    </source>
</evidence>
<accession>A0ABZ2AQT7</accession>
<feature type="region of interest" description="Disordered" evidence="15">
    <location>
        <begin position="394"/>
        <end position="448"/>
    </location>
</feature>
<feature type="domain" description="ERCC4" evidence="16">
    <location>
        <begin position="630"/>
        <end position="733"/>
    </location>
</feature>
<evidence type="ECO:0000313" key="18">
    <source>
        <dbReference type="Proteomes" id="UP001432216"/>
    </source>
</evidence>
<evidence type="ECO:0000256" key="1">
    <source>
        <dbReference type="ARBA" id="ARBA00001946"/>
    </source>
</evidence>
<dbReference type="Gene3D" id="1.10.150.670">
    <property type="entry name" value="Crossover junction endonuclease EME1, DNA-binding domain"/>
    <property type="match status" value="1"/>
</dbReference>
<evidence type="ECO:0000256" key="9">
    <source>
        <dbReference type="ARBA" id="ARBA00022842"/>
    </source>
</evidence>
<comment type="function">
    <text evidence="14">Interacts with EME1 to form a DNA structure-specific endonuclease with substrate preference for branched DNA structures with a 5'-end at the branch nick. Typical substrates include 3'-flap structures, D-loops, replication forks and nicked Holliday junctions. May be required in mitosis for the processing of stalled or collapsed replication fork intermediates. May be required in meiosis for the repair of meiosis-specific double strand breaks subsequent to single-end invasion (SEI).</text>
</comment>
<comment type="subcellular location">
    <subcellularLocation>
        <location evidence="2 14">Nucleus</location>
    </subcellularLocation>
</comment>
<dbReference type="InterPro" id="IPR042530">
    <property type="entry name" value="EME1/EME2_C"/>
</dbReference>
<keyword evidence="6 14" id="KW-0255">Endonuclease</keyword>
<evidence type="ECO:0000256" key="12">
    <source>
        <dbReference type="ARBA" id="ARBA00023242"/>
    </source>
</evidence>
<dbReference type="EC" id="3.1.22.-" evidence="14"/>